<dbReference type="Proteomes" id="UP000193884">
    <property type="component" value="Unassembled WGS sequence"/>
</dbReference>
<dbReference type="EC" id="2.7.13.3" evidence="2"/>
<evidence type="ECO:0000256" key="2">
    <source>
        <dbReference type="ARBA" id="ARBA00012438"/>
    </source>
</evidence>
<dbReference type="SUPFAM" id="SSF55874">
    <property type="entry name" value="ATPase domain of HSP90 chaperone/DNA topoisomerase II/histidine kinase"/>
    <property type="match status" value="1"/>
</dbReference>
<dbReference type="Pfam" id="PF07568">
    <property type="entry name" value="HisKA_2"/>
    <property type="match status" value="1"/>
</dbReference>
<name>A0ABX3WX59_9BRAD</name>
<gene>
    <name evidence="9" type="ORF">BST63_27495</name>
</gene>
<keyword evidence="5" id="KW-0547">Nucleotide-binding</keyword>
<keyword evidence="3" id="KW-0597">Phosphoprotein</keyword>
<dbReference type="InterPro" id="IPR003594">
    <property type="entry name" value="HATPase_dom"/>
</dbReference>
<keyword evidence="6" id="KW-0418">Kinase</keyword>
<feature type="domain" description="Histidine kinase/HSP90-like ATPase" evidence="8">
    <location>
        <begin position="114"/>
        <end position="206"/>
    </location>
</feature>
<dbReference type="Pfam" id="PF13581">
    <property type="entry name" value="HATPase_c_2"/>
    <property type="match status" value="1"/>
</dbReference>
<evidence type="ECO:0000256" key="6">
    <source>
        <dbReference type="ARBA" id="ARBA00022777"/>
    </source>
</evidence>
<organism evidence="9 10">
    <name type="scientific">Bradyrhizobium canariense</name>
    <dbReference type="NCBI Taxonomy" id="255045"/>
    <lineage>
        <taxon>Bacteria</taxon>
        <taxon>Pseudomonadati</taxon>
        <taxon>Pseudomonadota</taxon>
        <taxon>Alphaproteobacteria</taxon>
        <taxon>Hyphomicrobiales</taxon>
        <taxon>Nitrobacteraceae</taxon>
        <taxon>Bradyrhizobium</taxon>
    </lineage>
</organism>
<dbReference type="SMART" id="SM00387">
    <property type="entry name" value="HATPase_c"/>
    <property type="match status" value="1"/>
</dbReference>
<proteinExistence type="predicted"/>
<evidence type="ECO:0000256" key="4">
    <source>
        <dbReference type="ARBA" id="ARBA00022679"/>
    </source>
</evidence>
<dbReference type="EMBL" id="NAFK01000172">
    <property type="protein sequence ID" value="OSJ24279.1"/>
    <property type="molecule type" value="Genomic_DNA"/>
</dbReference>
<evidence type="ECO:0000256" key="1">
    <source>
        <dbReference type="ARBA" id="ARBA00000085"/>
    </source>
</evidence>
<evidence type="ECO:0000259" key="8">
    <source>
        <dbReference type="SMART" id="SM00387"/>
    </source>
</evidence>
<evidence type="ECO:0000313" key="9">
    <source>
        <dbReference type="EMBL" id="OSJ24279.1"/>
    </source>
</evidence>
<dbReference type="InterPro" id="IPR036890">
    <property type="entry name" value="HATPase_C_sf"/>
</dbReference>
<dbReference type="CDD" id="cd16936">
    <property type="entry name" value="HATPase_RsbW-like"/>
    <property type="match status" value="1"/>
</dbReference>
<sequence length="210" mass="22878">MSATTSIDSPGLDRLLVREITHRVNNEFASAIHVVSLIAARSSNQDVKAAMAGVMEKLYNYAGVHHALQAPANNDPINASMYLRELCGAISRSKLEIKGIELILIEQPFRMPAERCWMMGMIVAELITNAVRHAFDERGGTIRVECLSSGGYVECRVSDNGSAMTEFRPGNGLRIIDALADRYDATFELRLGGLGTEAVLTLPVEPISSD</sequence>
<evidence type="ECO:0000313" key="10">
    <source>
        <dbReference type="Proteomes" id="UP000193884"/>
    </source>
</evidence>
<comment type="catalytic activity">
    <reaction evidence="1">
        <text>ATP + protein L-histidine = ADP + protein N-phospho-L-histidine.</text>
        <dbReference type="EC" id="2.7.13.3"/>
    </reaction>
</comment>
<keyword evidence="10" id="KW-1185">Reference proteome</keyword>
<reference evidence="9 10" key="1">
    <citation type="submission" date="2017-03" db="EMBL/GenBank/DDBJ databases">
        <title>Whole genome sequences of fourteen strains of Bradyrhizobium canariense and one strain of Bradyrhizobium japonicum isolated from Lupinus (Papilionoideae: Genisteae) species in Algeria.</title>
        <authorList>
            <person name="Crovadore J."/>
            <person name="Chekireb D."/>
            <person name="Brachmann A."/>
            <person name="Chablais R."/>
            <person name="Cochard B."/>
            <person name="Lefort F."/>
        </authorList>
    </citation>
    <scope>NUCLEOTIDE SEQUENCE [LARGE SCALE GENOMIC DNA]</scope>
    <source>
        <strain evidence="9 10">UBMAN05</strain>
    </source>
</reference>
<comment type="caution">
    <text evidence="9">The sequence shown here is derived from an EMBL/GenBank/DDBJ whole genome shotgun (WGS) entry which is preliminary data.</text>
</comment>
<accession>A0ABX3WX59</accession>
<dbReference type="InterPro" id="IPR011495">
    <property type="entry name" value="Sig_transdc_His_kin_sub2_dim/P"/>
</dbReference>
<keyword evidence="4" id="KW-0808">Transferase</keyword>
<dbReference type="PANTHER" id="PTHR41523:SF7">
    <property type="entry name" value="HISTIDINE KINASE"/>
    <property type="match status" value="1"/>
</dbReference>
<keyword evidence="7" id="KW-0067">ATP-binding</keyword>
<protein>
    <recommendedName>
        <fullName evidence="2">histidine kinase</fullName>
        <ecNumber evidence="2">2.7.13.3</ecNumber>
    </recommendedName>
</protein>
<dbReference type="PANTHER" id="PTHR41523">
    <property type="entry name" value="TWO-COMPONENT SYSTEM SENSOR PROTEIN"/>
    <property type="match status" value="1"/>
</dbReference>
<dbReference type="RefSeq" id="WP_085385177.1">
    <property type="nucleotide sequence ID" value="NZ_NAFJ01000158.1"/>
</dbReference>
<dbReference type="Gene3D" id="3.30.565.10">
    <property type="entry name" value="Histidine kinase-like ATPase, C-terminal domain"/>
    <property type="match status" value="1"/>
</dbReference>
<evidence type="ECO:0000256" key="3">
    <source>
        <dbReference type="ARBA" id="ARBA00022553"/>
    </source>
</evidence>
<evidence type="ECO:0000256" key="5">
    <source>
        <dbReference type="ARBA" id="ARBA00022741"/>
    </source>
</evidence>
<evidence type="ECO:0000256" key="7">
    <source>
        <dbReference type="ARBA" id="ARBA00022840"/>
    </source>
</evidence>